<evidence type="ECO:0000259" key="1">
    <source>
        <dbReference type="Pfam" id="PF22738"/>
    </source>
</evidence>
<protein>
    <recommendedName>
        <fullName evidence="1">NACHT N-terminal Helical domain-containing protein</fullName>
    </recommendedName>
</protein>
<evidence type="ECO:0000313" key="2">
    <source>
        <dbReference type="EMBL" id="GIJ51367.1"/>
    </source>
</evidence>
<dbReference type="EMBL" id="BOPF01000047">
    <property type="protein sequence ID" value="GIJ51367.1"/>
    <property type="molecule type" value="Genomic_DNA"/>
</dbReference>
<organism evidence="2 3">
    <name type="scientific">Virgisporangium aliadipatigenens</name>
    <dbReference type="NCBI Taxonomy" id="741659"/>
    <lineage>
        <taxon>Bacteria</taxon>
        <taxon>Bacillati</taxon>
        <taxon>Actinomycetota</taxon>
        <taxon>Actinomycetes</taxon>
        <taxon>Micromonosporales</taxon>
        <taxon>Micromonosporaceae</taxon>
        <taxon>Virgisporangium</taxon>
    </lineage>
</organism>
<dbReference type="Proteomes" id="UP000619260">
    <property type="component" value="Unassembled WGS sequence"/>
</dbReference>
<keyword evidence="3" id="KW-1185">Reference proteome</keyword>
<comment type="caution">
    <text evidence="2">The sequence shown here is derived from an EMBL/GenBank/DDBJ whole genome shotgun (WGS) entry which is preliminary data.</text>
</comment>
<dbReference type="InterPro" id="IPR027417">
    <property type="entry name" value="P-loop_NTPase"/>
</dbReference>
<sequence>MPRTLNYTDAVRILGGGDSATITALDRISRGLMLGAAPTVGAVLGWLDARVEFVRLCHDLVRGVSERRSGLDRLDRTQRLTAAHTVIVVTAYFEALAEAPLPFALEDVATTRAEQLALAGGQLPARDFVSGVRATEVAVPPPHGSHEEYEDALGRYYGELSERLRTFVAGLSIRDRVSQTQWDRFTHALSEIRSDALGRHGELMRALCGDFPEVAHWVGLREHRATREEIRTLDPSLRRMATLLDEIASDRAPDDRRAALVRAHQAWLIRPILPSGDLPAGIRVPTLDAAYVPPSFRVLEPGTTTDAGNEALWHGVDPREDFDGFLAGYLTSPVATEAPLLVLGQPGAGKSVLSRVLAARLPPTDFLPVLVSLREVAATTDVQDQIEQAVRAATSERIDWPDLARSADGALPVVLLDGFDELLQATGVSQSDYLERVAEFQRRESEQGRAVAVVVTSRVSVAGRARTPVGTVLLRLEPFDRRRIEAWLLPWNAANSDHFDDHDLRPLDATTVCRYPDLAGQPLLLLMLALYDADGNALQRLEAGPLSLGDLYERLLRRFAAREVTKHRADLAGSALDRATDEELRRLSVVAFAMFNRSSQWVTQDDLERDLTALLGAPAAAPVGTRARLGQAEVVLGRFFFVHRAQAVRDDAVVGTYEFLHSTFGEYLVARLTWQVLGDAVARAGATTLSFGPTDHSLLHALLSFATLTVRTATVPFLRGMAAALDATARTAHTDLMLRLFTTAGHPPRHDAVAAYEPRRLTAAARQAQYSANLLVLILVTGETVDAGRLFPGSRAPVEAWHDECLLWHSQLDDEEWDSLLQSLTVERIGAPTGPPGADTRDVRVRLGDGTAQVPPPDPFWSWNITSPPYGAFTSSESLDYFLRRSHIQCGGRDDEVALALLPLARSTLAPAAVTFAGWLGPPHQSVAQALLEVWLLPVRHDLTPAEREDTYRRCAVIVSCNYAPWSSQTRAAAMTLLVHALMRDDAAPVTDVLTELATATPPPESSVTTLMMRCGQQALARTPTESPEYTRLTDLLGGISL</sequence>
<gene>
    <name evidence="2" type="ORF">Val02_82530</name>
</gene>
<dbReference type="AlphaFoldDB" id="A0A8J3YVQ3"/>
<dbReference type="InterPro" id="IPR054567">
    <property type="entry name" value="NNH7"/>
</dbReference>
<dbReference type="Pfam" id="PF22738">
    <property type="entry name" value="NNH7"/>
    <property type="match status" value="1"/>
</dbReference>
<evidence type="ECO:0000313" key="3">
    <source>
        <dbReference type="Proteomes" id="UP000619260"/>
    </source>
</evidence>
<reference evidence="2" key="1">
    <citation type="submission" date="2021-01" db="EMBL/GenBank/DDBJ databases">
        <title>Whole genome shotgun sequence of Virgisporangium aliadipatigenens NBRC 105644.</title>
        <authorList>
            <person name="Komaki H."/>
            <person name="Tamura T."/>
        </authorList>
    </citation>
    <scope>NUCLEOTIDE SEQUENCE</scope>
    <source>
        <strain evidence="2">NBRC 105644</strain>
    </source>
</reference>
<feature type="domain" description="NACHT N-terminal Helical" evidence="1">
    <location>
        <begin position="3"/>
        <end position="222"/>
    </location>
</feature>
<dbReference type="SUPFAM" id="SSF52540">
    <property type="entry name" value="P-loop containing nucleoside triphosphate hydrolases"/>
    <property type="match status" value="1"/>
</dbReference>
<proteinExistence type="predicted"/>
<dbReference type="RefSeq" id="WP_203904776.1">
    <property type="nucleotide sequence ID" value="NZ_BOPF01000047.1"/>
</dbReference>
<accession>A0A8J3YVQ3</accession>
<name>A0A8J3YVQ3_9ACTN</name>
<dbReference type="Gene3D" id="3.40.50.300">
    <property type="entry name" value="P-loop containing nucleotide triphosphate hydrolases"/>
    <property type="match status" value="1"/>
</dbReference>